<reference evidence="4 5" key="1">
    <citation type="submission" date="2019-05" db="EMBL/GenBank/DDBJ databases">
        <authorList>
            <person name="Narsing Rao M.P."/>
            <person name="Li W.J."/>
        </authorList>
    </citation>
    <scope>NUCLEOTIDE SEQUENCE [LARGE SCALE GENOMIC DNA]</scope>
    <source>
        <strain evidence="4 5">SYSU_K30003</strain>
    </source>
</reference>
<protein>
    <submittedName>
        <fullName evidence="4">Extracellular solute-binding protein</fullName>
    </submittedName>
</protein>
<evidence type="ECO:0000256" key="1">
    <source>
        <dbReference type="ARBA" id="ARBA00022729"/>
    </source>
</evidence>
<dbReference type="EMBL" id="VCIW01000006">
    <property type="protein sequence ID" value="TLS52062.1"/>
    <property type="molecule type" value="Genomic_DNA"/>
</dbReference>
<feature type="signal peptide" evidence="3">
    <location>
        <begin position="1"/>
        <end position="19"/>
    </location>
</feature>
<dbReference type="InterPro" id="IPR050490">
    <property type="entry name" value="Bact_solute-bd_prot1"/>
</dbReference>
<dbReference type="SUPFAM" id="SSF53850">
    <property type="entry name" value="Periplasmic binding protein-like II"/>
    <property type="match status" value="1"/>
</dbReference>
<gene>
    <name evidence="4" type="ORF">FE782_11895</name>
</gene>
<dbReference type="Gene3D" id="3.40.190.10">
    <property type="entry name" value="Periplasmic binding protein-like II"/>
    <property type="match status" value="2"/>
</dbReference>
<accession>A0A5R9G6P3</accession>
<evidence type="ECO:0000256" key="2">
    <source>
        <dbReference type="SAM" id="MobiDB-lite"/>
    </source>
</evidence>
<feature type="chain" id="PRO_5038429010" evidence="3">
    <location>
        <begin position="20"/>
        <end position="539"/>
    </location>
</feature>
<keyword evidence="1 3" id="KW-0732">Signal</keyword>
<sequence>MKKSLALSFAAILAVTAVGCSNDGAEPTPAAETPAPAESEAPKTETPAEPERAKHTVTALDFRFGDPAPLDGPGLAMINERFNVDYKITQIVNTAYEEKVNVTFASGEIPDFMQLMSGDLTGRYNKFAKQGAFLALDDYIDQYPTLKAVPDFIWDAVRVNGKIYAIPAYAPKFQTTTAIRKDWLDKLGLPVPTSYEELKQVAIAFTKNDPDGNGKDDTYGIAIGNPLNPNYNMGPYWDPQAWYHKDAAGNFVPGLIGEGRKEVVTMFADLYKEKAITSDLAVLNWAETNAEFYSGKAGIFIGTPRGMSQEYMDGLLAIHPDATFVAVDPFPAPDGTQGFTAGKGFGHLTVLSAKLASDPDKIARILEMIDFGRTFYPASEQNGANEPFDWYKGKEGVAYDVVDGKIVMKDNWASDGLSPSTYFVDNVEWPAKDSDIVYADTYQTPQLVDLVAQYEEMYTRINLYANPIIGQESETQNTKGTELDTYVMNEQIKMVMGQRPLSDWDKLVQEYLDQGGAQIIAEYNAGIENKDPKSYYQAP</sequence>
<dbReference type="AlphaFoldDB" id="A0A5R9G6P3"/>
<proteinExistence type="predicted"/>
<dbReference type="CDD" id="cd13580">
    <property type="entry name" value="PBP2_AlgQ_like_1"/>
    <property type="match status" value="1"/>
</dbReference>
<dbReference type="PANTHER" id="PTHR43649">
    <property type="entry name" value="ARABINOSE-BINDING PROTEIN-RELATED"/>
    <property type="match status" value="1"/>
</dbReference>
<comment type="caution">
    <text evidence="4">The sequence shown here is derived from an EMBL/GenBank/DDBJ whole genome shotgun (WGS) entry which is preliminary data.</text>
</comment>
<feature type="compositionally biased region" description="Low complexity" evidence="2">
    <location>
        <begin position="25"/>
        <end position="47"/>
    </location>
</feature>
<evidence type="ECO:0000313" key="5">
    <source>
        <dbReference type="Proteomes" id="UP000309676"/>
    </source>
</evidence>
<organism evidence="4 5">
    <name type="scientific">Paenibacillus antri</name>
    <dbReference type="NCBI Taxonomy" id="2582848"/>
    <lineage>
        <taxon>Bacteria</taxon>
        <taxon>Bacillati</taxon>
        <taxon>Bacillota</taxon>
        <taxon>Bacilli</taxon>
        <taxon>Bacillales</taxon>
        <taxon>Paenibacillaceae</taxon>
        <taxon>Paenibacillus</taxon>
    </lineage>
</organism>
<dbReference type="Proteomes" id="UP000309676">
    <property type="component" value="Unassembled WGS sequence"/>
</dbReference>
<feature type="region of interest" description="Disordered" evidence="2">
    <location>
        <begin position="24"/>
        <end position="52"/>
    </location>
</feature>
<dbReference type="OrthoDB" id="9787283at2"/>
<dbReference type="RefSeq" id="WP_138194306.1">
    <property type="nucleotide sequence ID" value="NZ_VCIW01000006.1"/>
</dbReference>
<evidence type="ECO:0000313" key="4">
    <source>
        <dbReference type="EMBL" id="TLS52062.1"/>
    </source>
</evidence>
<dbReference type="PANTHER" id="PTHR43649:SF33">
    <property type="entry name" value="POLYGALACTURONAN_RHAMNOGALACTURONAN-BINDING PROTEIN YTCQ"/>
    <property type="match status" value="1"/>
</dbReference>
<evidence type="ECO:0000256" key="3">
    <source>
        <dbReference type="SAM" id="SignalP"/>
    </source>
</evidence>
<keyword evidence="5" id="KW-1185">Reference proteome</keyword>
<dbReference type="PROSITE" id="PS51257">
    <property type="entry name" value="PROKAR_LIPOPROTEIN"/>
    <property type="match status" value="1"/>
</dbReference>
<name>A0A5R9G6P3_9BACL</name>